<dbReference type="SUPFAM" id="SSF52540">
    <property type="entry name" value="P-loop containing nucleoside triphosphate hydrolases"/>
    <property type="match status" value="1"/>
</dbReference>
<dbReference type="InterPro" id="IPR027417">
    <property type="entry name" value="P-loop_NTPase"/>
</dbReference>
<protein>
    <recommendedName>
        <fullName evidence="3">Sulfotransferase domain-containing protein</fullName>
    </recommendedName>
</protein>
<keyword evidence="5" id="KW-1185">Reference proteome</keyword>
<dbReference type="InterPro" id="IPR037359">
    <property type="entry name" value="NST/OST"/>
</dbReference>
<accession>A0A133VP41</accession>
<dbReference type="EMBL" id="LHYJ01000023">
    <property type="protein sequence ID" value="KXB08193.1"/>
    <property type="molecule type" value="Genomic_DNA"/>
</dbReference>
<proteinExistence type="predicted"/>
<keyword evidence="1" id="KW-0808">Transferase</keyword>
<feature type="domain" description="Sulfotransferase" evidence="3">
    <location>
        <begin position="12"/>
        <end position="282"/>
    </location>
</feature>
<dbReference type="PANTHER" id="PTHR10605">
    <property type="entry name" value="HEPARAN SULFATE SULFOTRANSFERASE"/>
    <property type="match status" value="1"/>
</dbReference>
<dbReference type="InterPro" id="IPR000863">
    <property type="entry name" value="Sulfotransferase_dom"/>
</dbReference>
<dbReference type="AlphaFoldDB" id="A0A133VP41"/>
<sequence length="303" mass="36175">MEGIMNDNFKVDFFGISPPRCATTWMYKNLKKHPEICMSSKGETCYFGKWKYEKGLDFYAGFFDYCEPNQIKGDSTPTYFSQEGVAERIKRHNPEAKFYVCLRHPIERTWSHYLHQRSQGLRAALFDFDEAMEEMWDYYIKPSKYYTCLKEYLDRFPRENILILTFDDLKDDPLDFLQSIFEFLEVSPEFEPEGFDKKVNPFKKREIKHGRLLRWGWKVENFLRVRQDKSLVGPLYKFLKKGGAGAWRKVREDFLKGSAKQKEGKKPALDEDKIQELKEIFNPEIEKVEQLIDKDLSSWKNYE</sequence>
<dbReference type="Gene3D" id="3.40.50.300">
    <property type="entry name" value="P-loop containing nucleotide triphosphate hydrolases"/>
    <property type="match status" value="1"/>
</dbReference>
<name>A0A133VP41_9EURY</name>
<evidence type="ECO:0000259" key="3">
    <source>
        <dbReference type="Pfam" id="PF00685"/>
    </source>
</evidence>
<evidence type="ECO:0000256" key="2">
    <source>
        <dbReference type="ARBA" id="ARBA00023180"/>
    </source>
</evidence>
<evidence type="ECO:0000256" key="1">
    <source>
        <dbReference type="ARBA" id="ARBA00022679"/>
    </source>
</evidence>
<reference evidence="4 5" key="1">
    <citation type="journal article" date="2016" name="Sci. Rep.">
        <title>Metabolic traits of an uncultured archaeal lineage -MSBL1- from brine pools of the Red Sea.</title>
        <authorList>
            <person name="Mwirichia R."/>
            <person name="Alam I."/>
            <person name="Rashid M."/>
            <person name="Vinu M."/>
            <person name="Ba-Alawi W."/>
            <person name="Anthony Kamau A."/>
            <person name="Kamanda Ngugi D."/>
            <person name="Goker M."/>
            <person name="Klenk H.P."/>
            <person name="Bajic V."/>
            <person name="Stingl U."/>
        </authorList>
    </citation>
    <scope>NUCLEOTIDE SEQUENCE [LARGE SCALE GENOMIC DNA]</scope>
    <source>
        <strain evidence="4">SCGC-AAA382N08</strain>
    </source>
</reference>
<dbReference type="Proteomes" id="UP000070175">
    <property type="component" value="Unassembled WGS sequence"/>
</dbReference>
<keyword evidence="2" id="KW-0325">Glycoprotein</keyword>
<organism evidence="4 5">
    <name type="scientific">candidate division MSBL1 archaeon SCGC-AAA382N08</name>
    <dbReference type="NCBI Taxonomy" id="1698285"/>
    <lineage>
        <taxon>Archaea</taxon>
        <taxon>Methanobacteriati</taxon>
        <taxon>Methanobacteriota</taxon>
        <taxon>candidate division MSBL1</taxon>
    </lineage>
</organism>
<evidence type="ECO:0000313" key="4">
    <source>
        <dbReference type="EMBL" id="KXB08193.1"/>
    </source>
</evidence>
<comment type="caution">
    <text evidence="4">The sequence shown here is derived from an EMBL/GenBank/DDBJ whole genome shotgun (WGS) entry which is preliminary data.</text>
</comment>
<dbReference type="Pfam" id="PF00685">
    <property type="entry name" value="Sulfotransfer_1"/>
    <property type="match status" value="1"/>
</dbReference>
<evidence type="ECO:0000313" key="5">
    <source>
        <dbReference type="Proteomes" id="UP000070175"/>
    </source>
</evidence>
<dbReference type="PANTHER" id="PTHR10605:SF56">
    <property type="entry name" value="BIFUNCTIONAL HEPARAN SULFATE N-DEACETYLASE_N-SULFOTRANSFERASE"/>
    <property type="match status" value="1"/>
</dbReference>
<dbReference type="GO" id="GO:0008146">
    <property type="term" value="F:sulfotransferase activity"/>
    <property type="evidence" value="ECO:0007669"/>
    <property type="project" value="InterPro"/>
</dbReference>
<gene>
    <name evidence="4" type="ORF">AKJ56_01695</name>
</gene>